<comment type="similarity">
    <text evidence="1 8">Belongs to the cytidylate kinase family. Type 1 subfamily.</text>
</comment>
<accession>A0ABY8H4J4</accession>
<dbReference type="CDD" id="cd02020">
    <property type="entry name" value="CMPK"/>
    <property type="match status" value="1"/>
</dbReference>
<evidence type="ECO:0000256" key="3">
    <source>
        <dbReference type="ARBA" id="ARBA00022741"/>
    </source>
</evidence>
<dbReference type="InterPro" id="IPR003136">
    <property type="entry name" value="Cytidylate_kin"/>
</dbReference>
<evidence type="ECO:0000313" key="10">
    <source>
        <dbReference type="EMBL" id="WFP15572.1"/>
    </source>
</evidence>
<dbReference type="Gene3D" id="3.40.50.300">
    <property type="entry name" value="P-loop containing nucleotide triphosphate hydrolases"/>
    <property type="match status" value="1"/>
</dbReference>
<sequence length="251" mass="26826">MNTPETTDRNHLVIALDGPSGSGKSSVSKQVARALSASYLDTGAMYRAAAWWAQYTGIDLSSDEVDPEAVTRAVEQMPLVISTDPDHERVVVADSDITEEIRSPDISSLVSAVATNRDARALLVGRQRELIDQSERIVAEGRDITTVVAPDAHARILLTASEQVRLARRGAQLNEAGSAVTQTELSAQVAGRDAKDSTVVDFMTPAEGVALVDSSALTFEETVQAVLEAIEAQTAPPRSDVAPTRTEIHHD</sequence>
<dbReference type="HAMAP" id="MF_00238">
    <property type="entry name" value="Cytidyl_kinase_type1"/>
    <property type="match status" value="1"/>
</dbReference>
<comment type="catalytic activity">
    <reaction evidence="7 8">
        <text>CMP + ATP = CDP + ADP</text>
        <dbReference type="Rhea" id="RHEA:11600"/>
        <dbReference type="ChEBI" id="CHEBI:30616"/>
        <dbReference type="ChEBI" id="CHEBI:58069"/>
        <dbReference type="ChEBI" id="CHEBI:60377"/>
        <dbReference type="ChEBI" id="CHEBI:456216"/>
        <dbReference type="EC" id="2.7.4.25"/>
    </reaction>
</comment>
<evidence type="ECO:0000256" key="8">
    <source>
        <dbReference type="HAMAP-Rule" id="MF_00238"/>
    </source>
</evidence>
<dbReference type="NCBIfam" id="TIGR00017">
    <property type="entry name" value="cmk"/>
    <property type="match status" value="1"/>
</dbReference>
<organism evidence="10 11">
    <name type="scientific">Citricoccus muralis</name>
    <dbReference type="NCBI Taxonomy" id="169134"/>
    <lineage>
        <taxon>Bacteria</taxon>
        <taxon>Bacillati</taxon>
        <taxon>Actinomycetota</taxon>
        <taxon>Actinomycetes</taxon>
        <taxon>Micrococcales</taxon>
        <taxon>Micrococcaceae</taxon>
        <taxon>Citricoccus</taxon>
    </lineage>
</organism>
<dbReference type="InterPro" id="IPR027417">
    <property type="entry name" value="P-loop_NTPase"/>
</dbReference>
<feature type="binding site" evidence="8">
    <location>
        <begin position="18"/>
        <end position="26"/>
    </location>
    <ligand>
        <name>ATP</name>
        <dbReference type="ChEBI" id="CHEBI:30616"/>
    </ligand>
</feature>
<dbReference type="Pfam" id="PF02224">
    <property type="entry name" value="Cytidylate_kin"/>
    <property type="match status" value="1"/>
</dbReference>
<dbReference type="RefSeq" id="WP_278156432.1">
    <property type="nucleotide sequence ID" value="NZ_CP121252.1"/>
</dbReference>
<proteinExistence type="inferred from homology"/>
<evidence type="ECO:0000256" key="4">
    <source>
        <dbReference type="ARBA" id="ARBA00022777"/>
    </source>
</evidence>
<keyword evidence="8" id="KW-0963">Cytoplasm</keyword>
<reference evidence="10 11" key="1">
    <citation type="submission" date="2023-04" db="EMBL/GenBank/DDBJ databases">
        <title>Funneling lignin-derived compounds into biodiesel using alkali-halophilic Citricoccus sp. P2.</title>
        <authorList>
            <person name="Luo C.-B."/>
        </authorList>
    </citation>
    <scope>NUCLEOTIDE SEQUENCE [LARGE SCALE GENOMIC DNA]</scope>
    <source>
        <strain evidence="10 11">P2</strain>
    </source>
</reference>
<protein>
    <recommendedName>
        <fullName evidence="8">Cytidylate kinase</fullName>
        <shortName evidence="8">CK</shortName>
        <ecNumber evidence="8">2.7.4.25</ecNumber>
    </recommendedName>
    <alternativeName>
        <fullName evidence="8">Cytidine monophosphate kinase</fullName>
        <shortName evidence="8">CMP kinase</shortName>
    </alternativeName>
</protein>
<dbReference type="EMBL" id="CP121252">
    <property type="protein sequence ID" value="WFP15572.1"/>
    <property type="molecule type" value="Genomic_DNA"/>
</dbReference>
<gene>
    <name evidence="8 10" type="primary">cmk</name>
    <name evidence="10" type="ORF">P8192_09145</name>
</gene>
<evidence type="ECO:0000256" key="2">
    <source>
        <dbReference type="ARBA" id="ARBA00022679"/>
    </source>
</evidence>
<evidence type="ECO:0000256" key="1">
    <source>
        <dbReference type="ARBA" id="ARBA00009427"/>
    </source>
</evidence>
<name>A0ABY8H4J4_9MICC</name>
<dbReference type="SUPFAM" id="SSF52540">
    <property type="entry name" value="P-loop containing nucleoside triphosphate hydrolases"/>
    <property type="match status" value="1"/>
</dbReference>
<evidence type="ECO:0000256" key="6">
    <source>
        <dbReference type="ARBA" id="ARBA00047615"/>
    </source>
</evidence>
<evidence type="ECO:0000313" key="11">
    <source>
        <dbReference type="Proteomes" id="UP001219037"/>
    </source>
</evidence>
<evidence type="ECO:0000256" key="5">
    <source>
        <dbReference type="ARBA" id="ARBA00022840"/>
    </source>
</evidence>
<dbReference type="InterPro" id="IPR011994">
    <property type="entry name" value="Cytidylate_kinase_dom"/>
</dbReference>
<dbReference type="EC" id="2.7.4.25" evidence="8"/>
<keyword evidence="11" id="KW-1185">Reference proteome</keyword>
<keyword evidence="3 8" id="KW-0547">Nucleotide-binding</keyword>
<dbReference type="GO" id="GO:0016301">
    <property type="term" value="F:kinase activity"/>
    <property type="evidence" value="ECO:0007669"/>
    <property type="project" value="UniProtKB-KW"/>
</dbReference>
<comment type="catalytic activity">
    <reaction evidence="6 8">
        <text>dCMP + ATP = dCDP + ADP</text>
        <dbReference type="Rhea" id="RHEA:25094"/>
        <dbReference type="ChEBI" id="CHEBI:30616"/>
        <dbReference type="ChEBI" id="CHEBI:57566"/>
        <dbReference type="ChEBI" id="CHEBI:58593"/>
        <dbReference type="ChEBI" id="CHEBI:456216"/>
        <dbReference type="EC" id="2.7.4.25"/>
    </reaction>
</comment>
<feature type="domain" description="Cytidylate kinase" evidence="9">
    <location>
        <begin position="14"/>
        <end position="231"/>
    </location>
</feature>
<keyword evidence="5 8" id="KW-0067">ATP-binding</keyword>
<evidence type="ECO:0000259" key="9">
    <source>
        <dbReference type="Pfam" id="PF02224"/>
    </source>
</evidence>
<keyword evidence="4 8" id="KW-0418">Kinase</keyword>
<comment type="subcellular location">
    <subcellularLocation>
        <location evidence="8">Cytoplasm</location>
    </subcellularLocation>
</comment>
<dbReference type="Proteomes" id="UP001219037">
    <property type="component" value="Chromosome"/>
</dbReference>
<keyword evidence="2 8" id="KW-0808">Transferase</keyword>
<evidence type="ECO:0000256" key="7">
    <source>
        <dbReference type="ARBA" id="ARBA00048478"/>
    </source>
</evidence>